<gene>
    <name evidence="4" type="ORF">C9374_006511</name>
    <name evidence="3" type="ORF">C9374_012123</name>
</gene>
<feature type="compositionally biased region" description="Basic and acidic residues" evidence="2">
    <location>
        <begin position="1"/>
        <end position="11"/>
    </location>
</feature>
<evidence type="ECO:0000313" key="5">
    <source>
        <dbReference type="Proteomes" id="UP000816034"/>
    </source>
</evidence>
<name>A0AA88GNC9_NAELO</name>
<reference evidence="4 5" key="1">
    <citation type="journal article" date="2018" name="BMC Genomics">
        <title>The genome of Naegleria lovaniensis, the basis for a comparative approach to unravel pathogenicity factors of the human pathogenic amoeba N. fowleri.</title>
        <authorList>
            <person name="Liechti N."/>
            <person name="Schurch N."/>
            <person name="Bruggmann R."/>
            <person name="Wittwer M."/>
        </authorList>
    </citation>
    <scope>NUCLEOTIDE SEQUENCE [LARGE SCALE GENOMIC DNA]</scope>
    <source>
        <strain evidence="4 5">ATCC 30569</strain>
    </source>
</reference>
<evidence type="ECO:0000256" key="1">
    <source>
        <dbReference type="SAM" id="Coils"/>
    </source>
</evidence>
<dbReference type="GeneID" id="68098965"/>
<keyword evidence="5" id="KW-1185">Reference proteome</keyword>
<dbReference type="EMBL" id="PYSW02000027">
    <property type="protein sequence ID" value="KAG2381522.1"/>
    <property type="molecule type" value="Genomic_DNA"/>
</dbReference>
<reference evidence="4" key="2">
    <citation type="submission" date="2020-04" db="EMBL/GenBank/DDBJ databases">
        <authorList>
            <person name="Liechti N."/>
            <person name="Schuerch N."/>
            <person name="Bruggmann R."/>
            <person name="Wittwer M."/>
        </authorList>
    </citation>
    <scope>NUCLEOTIDE SEQUENCE</scope>
    <source>
        <strain evidence="4">ATCC 30569</strain>
    </source>
</reference>
<feature type="coiled-coil region" evidence="1">
    <location>
        <begin position="129"/>
        <end position="156"/>
    </location>
</feature>
<evidence type="ECO:0000313" key="3">
    <source>
        <dbReference type="EMBL" id="KAG2373516.1"/>
    </source>
</evidence>
<evidence type="ECO:0000313" key="4">
    <source>
        <dbReference type="EMBL" id="KAG2381522.1"/>
    </source>
</evidence>
<sequence>MSSEEPTHEESSNSPSTTTTTTSSNLGKRTLEEASPTSTEASSESNKNQATLQNLAQDVQQLINAIPKGWYFTPLDPIRPGQNEYSTYERFPYHELPSAEDVHKKTGQDPEESTFTFDGVFKGDWKWKLDSMKKDIEQYQELRKKELEEKEEQEEGDNSKFGLINVDSEFEEGDLELIPPVIRTLFDSVYHMFLTVDAESPTACYFNLMKPIGPLKKYYPKHEFYLLPFFNDQQSCLTWFALYDNKVKMSELDPTSPPILGSFDHPVVVSGISICDEDLENISFSDIEYQSNGVEEFVWRTVLEGKLWMCLHPSVGKMQIKDIKFLPAKRYAMHLEKLNNEKKNKQQPQSSSTDSK</sequence>
<feature type="compositionally biased region" description="Low complexity" evidence="2">
    <location>
        <begin position="33"/>
        <end position="45"/>
    </location>
</feature>
<proteinExistence type="predicted"/>
<keyword evidence="1" id="KW-0175">Coiled coil</keyword>
<accession>A0AA88GNC9</accession>
<evidence type="ECO:0000256" key="2">
    <source>
        <dbReference type="SAM" id="MobiDB-lite"/>
    </source>
</evidence>
<dbReference type="EMBL" id="PYSW02000054">
    <property type="protein sequence ID" value="KAG2373516.1"/>
    <property type="molecule type" value="Genomic_DNA"/>
</dbReference>
<organism evidence="4 5">
    <name type="scientific">Naegleria lovaniensis</name>
    <name type="common">Amoeba</name>
    <dbReference type="NCBI Taxonomy" id="51637"/>
    <lineage>
        <taxon>Eukaryota</taxon>
        <taxon>Discoba</taxon>
        <taxon>Heterolobosea</taxon>
        <taxon>Tetramitia</taxon>
        <taxon>Eutetramitia</taxon>
        <taxon>Vahlkampfiidae</taxon>
        <taxon>Naegleria</taxon>
    </lineage>
</organism>
<dbReference type="Proteomes" id="UP000816034">
    <property type="component" value="Unassembled WGS sequence"/>
</dbReference>
<dbReference type="RefSeq" id="XP_044547202.1">
    <property type="nucleotide sequence ID" value="XM_044696380.1"/>
</dbReference>
<feature type="compositionally biased region" description="Low complexity" evidence="2">
    <location>
        <begin position="12"/>
        <end position="25"/>
    </location>
</feature>
<dbReference type="AlphaFoldDB" id="A0AA88GNC9"/>
<protein>
    <submittedName>
        <fullName evidence="4">Uncharacterized protein</fullName>
    </submittedName>
</protein>
<comment type="caution">
    <text evidence="4">The sequence shown here is derived from an EMBL/GenBank/DDBJ whole genome shotgun (WGS) entry which is preliminary data.</text>
</comment>
<feature type="region of interest" description="Disordered" evidence="2">
    <location>
        <begin position="1"/>
        <end position="53"/>
    </location>
</feature>